<dbReference type="PANTHER" id="PTHR24148:SF64">
    <property type="entry name" value="HETEROKARYON INCOMPATIBILITY DOMAIN-CONTAINING PROTEIN"/>
    <property type="match status" value="1"/>
</dbReference>
<protein>
    <recommendedName>
        <fullName evidence="1">Heterokaryon incompatibility domain-containing protein</fullName>
    </recommendedName>
</protein>
<evidence type="ECO:0000313" key="2">
    <source>
        <dbReference type="EMBL" id="KAK4446477.1"/>
    </source>
</evidence>
<comment type="caution">
    <text evidence="2">The sequence shown here is derived from an EMBL/GenBank/DDBJ whole genome shotgun (WGS) entry which is preliminary data.</text>
</comment>
<feature type="domain" description="Heterokaryon incompatibility" evidence="1">
    <location>
        <begin position="8"/>
        <end position="142"/>
    </location>
</feature>
<proteinExistence type="predicted"/>
<sequence length="557" mass="61967">MESKGQPYISISHVWDQAISDIQARGPHFPQDIDIRRRLFSSVLSIVDGLTQCRISHQQKPDTEIWHDYLSVPQWQLELKARILHAIPAIFQRAEYTLVHLSDVNSDTVHSLRHGSSTEERLAAVTQVCNAAWFKRVWTVMEFVRASRIKVMLDDHRIVDGVDDVFLGKLSEVWDQEANTHGAGEVEGMVRLGATLVPWNLGPLLSARHSQKLDFAVAWILLSRRGCRSIHDFLHALVGLLRAPVPDMKIPLFTEDPVNVVKHIALACVQSGDFSPLLMTPTDEPYSRRHEWRTVTRDGFNDVTTFGLGGESSPPTLHDATSMSSGVVLSLKMDRIGKVTFVFKSPRDSHQMASWAHVAQIILNFTGPDADSFATTACCRLYHMPPDQVNKILRDTAKRQELESILQSWYNNPGPNTFMATEEALSNARRLADLLHLNDASPINGSGVSALTFLQMHGGTIHLGWFGGFIGVTCSACSNTFLYRAAFYKPPSEIRKAVAYRVPGLSYHFASRDGVGLLVQNGGVIVGRLHWATPACECFGTEMVDVELTDFYSVVAG</sequence>
<dbReference type="AlphaFoldDB" id="A0AAV9GE53"/>
<organism evidence="2 3">
    <name type="scientific">Podospora aff. communis PSN243</name>
    <dbReference type="NCBI Taxonomy" id="3040156"/>
    <lineage>
        <taxon>Eukaryota</taxon>
        <taxon>Fungi</taxon>
        <taxon>Dikarya</taxon>
        <taxon>Ascomycota</taxon>
        <taxon>Pezizomycotina</taxon>
        <taxon>Sordariomycetes</taxon>
        <taxon>Sordariomycetidae</taxon>
        <taxon>Sordariales</taxon>
        <taxon>Podosporaceae</taxon>
        <taxon>Podospora</taxon>
    </lineage>
</organism>
<dbReference type="Proteomes" id="UP001321760">
    <property type="component" value="Unassembled WGS sequence"/>
</dbReference>
<evidence type="ECO:0000259" key="1">
    <source>
        <dbReference type="Pfam" id="PF06985"/>
    </source>
</evidence>
<evidence type="ECO:0000313" key="3">
    <source>
        <dbReference type="Proteomes" id="UP001321760"/>
    </source>
</evidence>
<reference evidence="2" key="2">
    <citation type="submission" date="2023-05" db="EMBL/GenBank/DDBJ databases">
        <authorList>
            <consortium name="Lawrence Berkeley National Laboratory"/>
            <person name="Steindorff A."/>
            <person name="Hensen N."/>
            <person name="Bonometti L."/>
            <person name="Westerberg I."/>
            <person name="Brannstrom I.O."/>
            <person name="Guillou S."/>
            <person name="Cros-Aarteil S."/>
            <person name="Calhoun S."/>
            <person name="Haridas S."/>
            <person name="Kuo A."/>
            <person name="Mondo S."/>
            <person name="Pangilinan J."/>
            <person name="Riley R."/>
            <person name="Labutti K."/>
            <person name="Andreopoulos B."/>
            <person name="Lipzen A."/>
            <person name="Chen C."/>
            <person name="Yanf M."/>
            <person name="Daum C."/>
            <person name="Ng V."/>
            <person name="Clum A."/>
            <person name="Ohm R."/>
            <person name="Martin F."/>
            <person name="Silar P."/>
            <person name="Natvig D."/>
            <person name="Lalanne C."/>
            <person name="Gautier V."/>
            <person name="Ament-Velasquez S.L."/>
            <person name="Kruys A."/>
            <person name="Hutchinson M.I."/>
            <person name="Powell A.J."/>
            <person name="Barry K."/>
            <person name="Miller A.N."/>
            <person name="Grigoriev I.V."/>
            <person name="Debuchy R."/>
            <person name="Gladieux P."/>
            <person name="Thoren M.H."/>
            <person name="Johannesson H."/>
        </authorList>
    </citation>
    <scope>NUCLEOTIDE SEQUENCE</scope>
    <source>
        <strain evidence="2">PSN243</strain>
    </source>
</reference>
<reference evidence="2" key="1">
    <citation type="journal article" date="2023" name="Mol. Phylogenet. Evol.">
        <title>Genome-scale phylogeny and comparative genomics of the fungal order Sordariales.</title>
        <authorList>
            <person name="Hensen N."/>
            <person name="Bonometti L."/>
            <person name="Westerberg I."/>
            <person name="Brannstrom I.O."/>
            <person name="Guillou S."/>
            <person name="Cros-Aarteil S."/>
            <person name="Calhoun S."/>
            <person name="Haridas S."/>
            <person name="Kuo A."/>
            <person name="Mondo S."/>
            <person name="Pangilinan J."/>
            <person name="Riley R."/>
            <person name="LaButti K."/>
            <person name="Andreopoulos B."/>
            <person name="Lipzen A."/>
            <person name="Chen C."/>
            <person name="Yan M."/>
            <person name="Daum C."/>
            <person name="Ng V."/>
            <person name="Clum A."/>
            <person name="Steindorff A."/>
            <person name="Ohm R.A."/>
            <person name="Martin F."/>
            <person name="Silar P."/>
            <person name="Natvig D.O."/>
            <person name="Lalanne C."/>
            <person name="Gautier V."/>
            <person name="Ament-Velasquez S.L."/>
            <person name="Kruys A."/>
            <person name="Hutchinson M.I."/>
            <person name="Powell A.J."/>
            <person name="Barry K."/>
            <person name="Miller A.N."/>
            <person name="Grigoriev I.V."/>
            <person name="Debuchy R."/>
            <person name="Gladieux P."/>
            <person name="Hiltunen Thoren M."/>
            <person name="Johannesson H."/>
        </authorList>
    </citation>
    <scope>NUCLEOTIDE SEQUENCE</scope>
    <source>
        <strain evidence="2">PSN243</strain>
    </source>
</reference>
<dbReference type="PANTHER" id="PTHR24148">
    <property type="entry name" value="ANKYRIN REPEAT DOMAIN-CONTAINING PROTEIN 39 HOMOLOG-RELATED"/>
    <property type="match status" value="1"/>
</dbReference>
<keyword evidence="3" id="KW-1185">Reference proteome</keyword>
<gene>
    <name evidence="2" type="ORF">QBC34DRAFT_469392</name>
</gene>
<dbReference type="Pfam" id="PF06985">
    <property type="entry name" value="HET"/>
    <property type="match status" value="1"/>
</dbReference>
<name>A0AAV9GE53_9PEZI</name>
<dbReference type="InterPro" id="IPR052895">
    <property type="entry name" value="HetReg/Transcr_Mod"/>
</dbReference>
<dbReference type="EMBL" id="MU865956">
    <property type="protein sequence ID" value="KAK4446477.1"/>
    <property type="molecule type" value="Genomic_DNA"/>
</dbReference>
<accession>A0AAV9GE53</accession>
<dbReference type="InterPro" id="IPR010730">
    <property type="entry name" value="HET"/>
</dbReference>